<keyword evidence="5 8" id="KW-1133">Transmembrane helix</keyword>
<evidence type="ECO:0000256" key="1">
    <source>
        <dbReference type="ARBA" id="ARBA00004651"/>
    </source>
</evidence>
<keyword evidence="4 8" id="KW-0812">Transmembrane</keyword>
<evidence type="ECO:0000256" key="5">
    <source>
        <dbReference type="ARBA" id="ARBA00022989"/>
    </source>
</evidence>
<feature type="compositionally biased region" description="Basic and acidic residues" evidence="7">
    <location>
        <begin position="132"/>
        <end position="145"/>
    </location>
</feature>
<feature type="transmembrane region" description="Helical" evidence="8">
    <location>
        <begin position="106"/>
        <end position="129"/>
    </location>
</feature>
<dbReference type="Pfam" id="PF07681">
    <property type="entry name" value="DoxX"/>
    <property type="match status" value="1"/>
</dbReference>
<evidence type="ECO:0000256" key="8">
    <source>
        <dbReference type="SAM" id="Phobius"/>
    </source>
</evidence>
<organism evidence="9 10">
    <name type="scientific">Bacillus paralicheniformis</name>
    <dbReference type="NCBI Taxonomy" id="1648923"/>
    <lineage>
        <taxon>Bacteria</taxon>
        <taxon>Bacillati</taxon>
        <taxon>Bacillota</taxon>
        <taxon>Bacilli</taxon>
        <taxon>Bacillales</taxon>
        <taxon>Bacillaceae</taxon>
        <taxon>Bacillus</taxon>
    </lineage>
</organism>
<evidence type="ECO:0000256" key="4">
    <source>
        <dbReference type="ARBA" id="ARBA00022692"/>
    </source>
</evidence>
<protein>
    <submittedName>
        <fullName evidence="9">Putative membrane protein</fullName>
    </submittedName>
</protein>
<dbReference type="AlphaFoldDB" id="A0A7Z0X035"/>
<evidence type="ECO:0000256" key="2">
    <source>
        <dbReference type="ARBA" id="ARBA00006679"/>
    </source>
</evidence>
<reference evidence="9 10" key="1">
    <citation type="journal article" date="2016" name="Front. Microbiol.">
        <title>High-Level Heat Resistance of Spores of Bacillus amyloliquefaciens and Bacillus licheniformis Results from the Presence of a spoVA Operon in a Tn1546 Transposon.</title>
        <authorList>
            <person name="Berendsen E.M."/>
            <person name="Koning R.A."/>
            <person name="Boekhorst J."/>
            <person name="de Jong A."/>
            <person name="Kuipers O.P."/>
            <person name="Wells-Bennik M.H."/>
        </authorList>
    </citation>
    <scope>NUCLEOTIDE SEQUENCE [LARGE SCALE GENOMIC DNA]</scope>
    <source>
        <strain evidence="9 10">B4121</strain>
    </source>
</reference>
<feature type="transmembrane region" description="Helical" evidence="8">
    <location>
        <begin position="74"/>
        <end position="94"/>
    </location>
</feature>
<name>A0A7Z0X035_9BACI</name>
<evidence type="ECO:0000256" key="3">
    <source>
        <dbReference type="ARBA" id="ARBA00022475"/>
    </source>
</evidence>
<gene>
    <name evidence="9" type="ORF">B4121_1038</name>
</gene>
<keyword evidence="6 8" id="KW-0472">Membrane</keyword>
<evidence type="ECO:0000313" key="9">
    <source>
        <dbReference type="EMBL" id="OLF96416.1"/>
    </source>
</evidence>
<proteinExistence type="inferred from homology"/>
<feature type="region of interest" description="Disordered" evidence="7">
    <location>
        <begin position="131"/>
        <end position="152"/>
    </location>
</feature>
<evidence type="ECO:0000256" key="6">
    <source>
        <dbReference type="ARBA" id="ARBA00023136"/>
    </source>
</evidence>
<accession>A0A7Z0X035</accession>
<dbReference type="InterPro" id="IPR032808">
    <property type="entry name" value="DoxX"/>
</dbReference>
<comment type="caution">
    <text evidence="9">The sequence shown here is derived from an EMBL/GenBank/DDBJ whole genome shotgun (WGS) entry which is preliminary data.</text>
</comment>
<dbReference type="InterPro" id="IPR051907">
    <property type="entry name" value="DoxX-like_oxidoreductase"/>
</dbReference>
<feature type="transmembrane region" description="Helical" evidence="8">
    <location>
        <begin position="46"/>
        <end position="67"/>
    </location>
</feature>
<dbReference type="GO" id="GO:0005886">
    <property type="term" value="C:plasma membrane"/>
    <property type="evidence" value="ECO:0007669"/>
    <property type="project" value="UniProtKB-SubCell"/>
</dbReference>
<dbReference type="PANTHER" id="PTHR33452:SF1">
    <property type="entry name" value="INNER MEMBRANE PROTEIN YPHA-RELATED"/>
    <property type="match status" value="1"/>
</dbReference>
<dbReference type="GeneID" id="56670602"/>
<dbReference type="PANTHER" id="PTHR33452">
    <property type="entry name" value="OXIDOREDUCTASE CATD-RELATED"/>
    <property type="match status" value="1"/>
</dbReference>
<keyword evidence="3" id="KW-1003">Cell membrane</keyword>
<dbReference type="EMBL" id="LKPO01000005">
    <property type="protein sequence ID" value="OLF96416.1"/>
    <property type="molecule type" value="Genomic_DNA"/>
</dbReference>
<sequence length="152" mass="15963">MNNKYELGAFILRLVTGLTFLLHGLSKFQGGIENTVGFFSSVGIPGFLAYIVAIIELAGGALMILGLGTRVIGLLFAIVMLGAIFTVKLSAGFMGTDGGAGYEFDVALLAMSIYLGLSGSRMLSLDGLFRSKGQEKPRKEGKTDDAANPPGH</sequence>
<comment type="subcellular location">
    <subcellularLocation>
        <location evidence="1">Cell membrane</location>
        <topology evidence="1">Multi-pass membrane protein</topology>
    </subcellularLocation>
</comment>
<evidence type="ECO:0000256" key="7">
    <source>
        <dbReference type="SAM" id="MobiDB-lite"/>
    </source>
</evidence>
<dbReference type="Proteomes" id="UP000185604">
    <property type="component" value="Unassembled WGS sequence"/>
</dbReference>
<feature type="transmembrane region" description="Helical" evidence="8">
    <location>
        <begin position="7"/>
        <end position="26"/>
    </location>
</feature>
<evidence type="ECO:0000313" key="10">
    <source>
        <dbReference type="Proteomes" id="UP000185604"/>
    </source>
</evidence>
<comment type="similarity">
    <text evidence="2">Belongs to the DoxX family.</text>
</comment>
<dbReference type="RefSeq" id="WP_048350624.1">
    <property type="nucleotide sequence ID" value="NZ_AP023088.1"/>
</dbReference>